<gene>
    <name evidence="1" type="ORF">ACFQE6_24575</name>
</gene>
<evidence type="ECO:0000313" key="2">
    <source>
        <dbReference type="Proteomes" id="UP001596383"/>
    </source>
</evidence>
<reference evidence="1 2" key="1">
    <citation type="journal article" date="2019" name="Int. J. Syst. Evol. Microbiol.">
        <title>The Global Catalogue of Microorganisms (GCM) 10K type strain sequencing project: providing services to taxonomists for standard genome sequencing and annotation.</title>
        <authorList>
            <consortium name="The Broad Institute Genomics Platform"/>
            <consortium name="The Broad Institute Genome Sequencing Center for Infectious Disease"/>
            <person name="Wu L."/>
            <person name="Ma J."/>
        </authorList>
    </citation>
    <scope>NUCLEOTIDE SEQUENCE [LARGE SCALE GENOMIC DNA]</scope>
    <source>
        <strain evidence="1 2">LMG 29247</strain>
    </source>
</reference>
<dbReference type="EMBL" id="JBHSWV010000476">
    <property type="protein sequence ID" value="MFC6768056.1"/>
    <property type="molecule type" value="Genomic_DNA"/>
</dbReference>
<sequence>MCFARLAVVALCCSLVGVAGVTAVAGAPPPSQFCGVCGPGIANDAEITGATEHGTLDVYVDEAGDSQWVARVPVNASAAERYRSNAT</sequence>
<protein>
    <submittedName>
        <fullName evidence="1">Uncharacterized protein</fullName>
    </submittedName>
</protein>
<feature type="non-terminal residue" evidence="1">
    <location>
        <position position="87"/>
    </location>
</feature>
<name>A0ABD5SXV3_9EURY</name>
<keyword evidence="2" id="KW-1185">Reference proteome</keyword>
<dbReference type="AlphaFoldDB" id="A0ABD5SXV3"/>
<evidence type="ECO:0000313" key="1">
    <source>
        <dbReference type="EMBL" id="MFC6768056.1"/>
    </source>
</evidence>
<accession>A0ABD5SXV3</accession>
<comment type="caution">
    <text evidence="1">The sequence shown here is derived from an EMBL/GenBank/DDBJ whole genome shotgun (WGS) entry which is preliminary data.</text>
</comment>
<dbReference type="Proteomes" id="UP001596383">
    <property type="component" value="Unassembled WGS sequence"/>
</dbReference>
<organism evidence="1 2">
    <name type="scientific">Natrinema soli</name>
    <dbReference type="NCBI Taxonomy" id="1930624"/>
    <lineage>
        <taxon>Archaea</taxon>
        <taxon>Methanobacteriati</taxon>
        <taxon>Methanobacteriota</taxon>
        <taxon>Stenosarchaea group</taxon>
        <taxon>Halobacteria</taxon>
        <taxon>Halobacteriales</taxon>
        <taxon>Natrialbaceae</taxon>
        <taxon>Natrinema</taxon>
    </lineage>
</organism>
<proteinExistence type="predicted"/>